<keyword evidence="1" id="KW-0732">Signal</keyword>
<dbReference type="SUPFAM" id="SSF102588">
    <property type="entry name" value="LmbE-like"/>
    <property type="match status" value="1"/>
</dbReference>
<feature type="signal peptide" evidence="1">
    <location>
        <begin position="1"/>
        <end position="31"/>
    </location>
</feature>
<dbReference type="InterPro" id="IPR003737">
    <property type="entry name" value="GlcNAc_PI_deacetylase-related"/>
</dbReference>
<dbReference type="PANTHER" id="PTHR12993">
    <property type="entry name" value="N-ACETYLGLUCOSAMINYL-PHOSPHATIDYLINOSITOL DE-N-ACETYLASE-RELATED"/>
    <property type="match status" value="1"/>
</dbReference>
<name>A0ABT8IQX7_9BACL</name>
<dbReference type="InterPro" id="IPR024078">
    <property type="entry name" value="LmbE-like_dom_sf"/>
</dbReference>
<dbReference type="Proteomes" id="UP001174196">
    <property type="component" value="Unassembled WGS sequence"/>
</dbReference>
<dbReference type="EMBL" id="JANRHH010000052">
    <property type="protein sequence ID" value="MDN4595178.1"/>
    <property type="molecule type" value="Genomic_DNA"/>
</dbReference>
<comment type="caution">
    <text evidence="2">The sequence shown here is derived from an EMBL/GenBank/DDBJ whole genome shotgun (WGS) entry which is preliminary data.</text>
</comment>
<proteinExistence type="predicted"/>
<dbReference type="Gene3D" id="3.40.50.10320">
    <property type="entry name" value="LmbE-like"/>
    <property type="match status" value="1"/>
</dbReference>
<sequence>MTKKNAHWFSVIVALATGLALLLSGCSNSHAAFGATMPHPVVLHRMTRTIRPQSSTPKQVASLMSNHFSNTVIYFDPHPDDEVLTFGVPIRNDLSAGKQVYLVLMSAGEHSISREVINGRYDRQSVRSSRTGRRVWCKIHHRYHNPVAEGYPYMTVAAFGKARIQEFIRASLALGVPYSHLAVYHLPNDHFTHAAVKRIMLDWIHRYPGATLKTMSAWDVHPDHAMLGRVLDELYAEGIVRNKVNYASVATRLKYDHNHWPIIGLTHRQDRKILKRALNVYKAWNPKRGEFALGYHSVPAQFDFVERHMTSKRVAG</sequence>
<accession>A0ABT8IQX7</accession>
<dbReference type="Pfam" id="PF02585">
    <property type="entry name" value="PIG-L"/>
    <property type="match status" value="1"/>
</dbReference>
<reference evidence="2" key="1">
    <citation type="submission" date="2022-08" db="EMBL/GenBank/DDBJ databases">
        <title>Polycladomyces zharkentsis sp. nov., a novel thermophilic CMC and starch-degrading bacterium isolated from a geothermal spring in Kazakhstan.</title>
        <authorList>
            <person name="Mashzhan A."/>
            <person name="Kistaubaeva A."/>
            <person name="Javier-Lopez R."/>
            <person name="Birkeland N.-K."/>
        </authorList>
    </citation>
    <scope>NUCLEOTIDE SEQUENCE</scope>
    <source>
        <strain evidence="2">KSR 13</strain>
    </source>
</reference>
<organism evidence="2 3">
    <name type="scientific">Polycladomyces subterraneus</name>
    <dbReference type="NCBI Taxonomy" id="1016997"/>
    <lineage>
        <taxon>Bacteria</taxon>
        <taxon>Bacillati</taxon>
        <taxon>Bacillota</taxon>
        <taxon>Bacilli</taxon>
        <taxon>Bacillales</taxon>
        <taxon>Thermoactinomycetaceae</taxon>
        <taxon>Polycladomyces</taxon>
    </lineage>
</organism>
<keyword evidence="3" id="KW-1185">Reference proteome</keyword>
<gene>
    <name evidence="2" type="ORF">NWF35_15010</name>
</gene>
<protein>
    <submittedName>
        <fullName evidence="2">PIG-L family deacetylase</fullName>
    </submittedName>
</protein>
<dbReference type="PROSITE" id="PS51257">
    <property type="entry name" value="PROKAR_LIPOPROTEIN"/>
    <property type="match status" value="1"/>
</dbReference>
<evidence type="ECO:0000313" key="2">
    <source>
        <dbReference type="EMBL" id="MDN4595178.1"/>
    </source>
</evidence>
<dbReference type="RefSeq" id="WP_301240191.1">
    <property type="nucleotide sequence ID" value="NZ_JANRHH010000052.1"/>
</dbReference>
<feature type="chain" id="PRO_5046981582" evidence="1">
    <location>
        <begin position="32"/>
        <end position="316"/>
    </location>
</feature>
<evidence type="ECO:0000313" key="3">
    <source>
        <dbReference type="Proteomes" id="UP001174196"/>
    </source>
</evidence>
<dbReference type="PANTHER" id="PTHR12993:SF11">
    <property type="entry name" value="N-ACETYLGLUCOSAMINYL-PHOSPHATIDYLINOSITOL DE-N-ACETYLASE"/>
    <property type="match status" value="1"/>
</dbReference>
<evidence type="ECO:0000256" key="1">
    <source>
        <dbReference type="SAM" id="SignalP"/>
    </source>
</evidence>